<evidence type="ECO:0000259" key="1">
    <source>
        <dbReference type="Pfam" id="PF13590"/>
    </source>
</evidence>
<reference evidence="2 3" key="1">
    <citation type="submission" date="2016-11" db="EMBL/GenBank/DDBJ databases">
        <title>Trade-off between light-utilization and light-protection in marine flavobacteria.</title>
        <authorList>
            <person name="Kumagai Y."/>
        </authorList>
    </citation>
    <scope>NUCLEOTIDE SEQUENCE [LARGE SCALE GENOMIC DNA]</scope>
    <source>
        <strain evidence="2 3">JCM 13191</strain>
    </source>
</reference>
<feature type="domain" description="DUF4136" evidence="1">
    <location>
        <begin position="10"/>
        <end position="116"/>
    </location>
</feature>
<dbReference type="Pfam" id="PF13590">
    <property type="entry name" value="DUF4136"/>
    <property type="match status" value="1"/>
</dbReference>
<evidence type="ECO:0000313" key="2">
    <source>
        <dbReference type="EMBL" id="ARN77524.1"/>
    </source>
</evidence>
<dbReference type="Proteomes" id="UP000193431">
    <property type="component" value="Chromosome"/>
</dbReference>
<keyword evidence="3" id="KW-1185">Reference proteome</keyword>
<dbReference type="AlphaFoldDB" id="A0A1W6MIS9"/>
<sequence>MPNAAIHMPDQSQNDKVNTLVIQKINERMMDAGYRLDRSDPDLLILVSTKEYENTETDTDPVYARYGAYNRSGLRVKSYYNNFYYQGNNTVPTVVRYNTDTYNYKEGTINVQLVERFK</sequence>
<accession>A0A1W6MIS9</accession>
<dbReference type="Gene3D" id="3.30.160.670">
    <property type="match status" value="1"/>
</dbReference>
<evidence type="ECO:0000313" key="3">
    <source>
        <dbReference type="Proteomes" id="UP000193431"/>
    </source>
</evidence>
<dbReference type="EMBL" id="CP019344">
    <property type="protein sequence ID" value="ARN77524.1"/>
    <property type="molecule type" value="Genomic_DNA"/>
</dbReference>
<gene>
    <name evidence="2" type="ORF">BST97_05730</name>
</gene>
<proteinExistence type="predicted"/>
<name>A0A1W6MIS9_9FLAO</name>
<organism evidence="2 3">
    <name type="scientific">Nonlabens spongiae</name>
    <dbReference type="NCBI Taxonomy" id="331648"/>
    <lineage>
        <taxon>Bacteria</taxon>
        <taxon>Pseudomonadati</taxon>
        <taxon>Bacteroidota</taxon>
        <taxon>Flavobacteriia</taxon>
        <taxon>Flavobacteriales</taxon>
        <taxon>Flavobacteriaceae</taxon>
        <taxon>Nonlabens</taxon>
    </lineage>
</organism>
<dbReference type="InterPro" id="IPR025411">
    <property type="entry name" value="DUF4136"/>
</dbReference>
<protein>
    <recommendedName>
        <fullName evidence="1">DUF4136 domain-containing protein</fullName>
    </recommendedName>
</protein>